<name>A0ABQ6BBF3_9BRAD</name>
<feature type="region of interest" description="Disordered" evidence="1">
    <location>
        <begin position="79"/>
        <end position="103"/>
    </location>
</feature>
<evidence type="ECO:0000313" key="3">
    <source>
        <dbReference type="Proteomes" id="UP001156905"/>
    </source>
</evidence>
<protein>
    <submittedName>
        <fullName evidence="2">Uncharacterized protein</fullName>
    </submittedName>
</protein>
<organism evidence="2 3">
    <name type="scientific">Bradyrhizobium iriomotense</name>
    <dbReference type="NCBI Taxonomy" id="441950"/>
    <lineage>
        <taxon>Bacteria</taxon>
        <taxon>Pseudomonadati</taxon>
        <taxon>Pseudomonadota</taxon>
        <taxon>Alphaproteobacteria</taxon>
        <taxon>Hyphomicrobiales</taxon>
        <taxon>Nitrobacteraceae</taxon>
        <taxon>Bradyrhizobium</taxon>
    </lineage>
</organism>
<dbReference type="Proteomes" id="UP001156905">
    <property type="component" value="Unassembled WGS sequence"/>
</dbReference>
<evidence type="ECO:0000313" key="2">
    <source>
        <dbReference type="EMBL" id="GLR90265.1"/>
    </source>
</evidence>
<gene>
    <name evidence="2" type="ORF">GCM10007857_69790</name>
</gene>
<dbReference type="EMBL" id="BSOW01000032">
    <property type="protein sequence ID" value="GLR90265.1"/>
    <property type="molecule type" value="Genomic_DNA"/>
</dbReference>
<proteinExistence type="predicted"/>
<accession>A0ABQ6BBF3</accession>
<evidence type="ECO:0000256" key="1">
    <source>
        <dbReference type="SAM" id="MobiDB-lite"/>
    </source>
</evidence>
<sequence length="103" mass="11595">MLPTPQAARSAKATAIPYSLWMEVKRNGANDAVNNRKPLINPTRFPYPSRPNTDSGRIPRQMLFRPELNPSKTVKIVAPRTEREDSSTTIVAAESRMDERMVS</sequence>
<feature type="region of interest" description="Disordered" evidence="1">
    <location>
        <begin position="32"/>
        <end position="58"/>
    </location>
</feature>
<keyword evidence="3" id="KW-1185">Reference proteome</keyword>
<reference evidence="3" key="1">
    <citation type="journal article" date="2019" name="Int. J. Syst. Evol. Microbiol.">
        <title>The Global Catalogue of Microorganisms (GCM) 10K type strain sequencing project: providing services to taxonomists for standard genome sequencing and annotation.</title>
        <authorList>
            <consortium name="The Broad Institute Genomics Platform"/>
            <consortium name="The Broad Institute Genome Sequencing Center for Infectious Disease"/>
            <person name="Wu L."/>
            <person name="Ma J."/>
        </authorList>
    </citation>
    <scope>NUCLEOTIDE SEQUENCE [LARGE SCALE GENOMIC DNA]</scope>
    <source>
        <strain evidence="3">NBRC 102520</strain>
    </source>
</reference>
<comment type="caution">
    <text evidence="2">The sequence shown here is derived from an EMBL/GenBank/DDBJ whole genome shotgun (WGS) entry which is preliminary data.</text>
</comment>